<feature type="signal peptide" evidence="1">
    <location>
        <begin position="1"/>
        <end position="23"/>
    </location>
</feature>
<protein>
    <submittedName>
        <fullName evidence="2">Uncharacterized protein</fullName>
    </submittedName>
</protein>
<accession>A0A087T2A0</accession>
<organism evidence="2 3">
    <name type="scientific">Stegodyphus mimosarum</name>
    <name type="common">African social velvet spider</name>
    <dbReference type="NCBI Taxonomy" id="407821"/>
    <lineage>
        <taxon>Eukaryota</taxon>
        <taxon>Metazoa</taxon>
        <taxon>Ecdysozoa</taxon>
        <taxon>Arthropoda</taxon>
        <taxon>Chelicerata</taxon>
        <taxon>Arachnida</taxon>
        <taxon>Araneae</taxon>
        <taxon>Araneomorphae</taxon>
        <taxon>Entelegynae</taxon>
        <taxon>Eresoidea</taxon>
        <taxon>Eresidae</taxon>
        <taxon>Stegodyphus</taxon>
    </lineage>
</organism>
<evidence type="ECO:0000256" key="1">
    <source>
        <dbReference type="SAM" id="SignalP"/>
    </source>
</evidence>
<evidence type="ECO:0000313" key="3">
    <source>
        <dbReference type="Proteomes" id="UP000054359"/>
    </source>
</evidence>
<dbReference type="Proteomes" id="UP000054359">
    <property type="component" value="Unassembled WGS sequence"/>
</dbReference>
<name>A0A087T2A0_STEMI</name>
<feature type="non-terminal residue" evidence="2">
    <location>
        <position position="85"/>
    </location>
</feature>
<keyword evidence="3" id="KW-1185">Reference proteome</keyword>
<dbReference type="EMBL" id="KK113063">
    <property type="protein sequence ID" value="KFM59239.1"/>
    <property type="molecule type" value="Genomic_DNA"/>
</dbReference>
<sequence length="85" mass="9794">MRYLNSILVLLLLLSCILPDVLSESLRKKRNGSKGHSIMKRQADCNDLNEECRRDIDCCSFTCRCGNSDCWCAKRSERRPPTTKK</sequence>
<dbReference type="PROSITE" id="PS51257">
    <property type="entry name" value="PROKAR_LIPOPROTEIN"/>
    <property type="match status" value="1"/>
</dbReference>
<evidence type="ECO:0000313" key="2">
    <source>
        <dbReference type="EMBL" id="KFM59239.1"/>
    </source>
</evidence>
<feature type="chain" id="PRO_5001829242" evidence="1">
    <location>
        <begin position="24"/>
        <end position="85"/>
    </location>
</feature>
<gene>
    <name evidence="2" type="ORF">X975_02771</name>
</gene>
<keyword evidence="1" id="KW-0732">Signal</keyword>
<reference evidence="2 3" key="1">
    <citation type="submission" date="2013-11" db="EMBL/GenBank/DDBJ databases">
        <title>Genome sequencing of Stegodyphus mimosarum.</title>
        <authorList>
            <person name="Bechsgaard J."/>
        </authorList>
    </citation>
    <scope>NUCLEOTIDE SEQUENCE [LARGE SCALE GENOMIC DNA]</scope>
</reference>
<dbReference type="AlphaFoldDB" id="A0A087T2A0"/>
<proteinExistence type="predicted"/>